<feature type="domain" description="Cadherin" evidence="20">
    <location>
        <begin position="1139"/>
        <end position="1244"/>
    </location>
</feature>
<evidence type="ECO:0000259" key="20">
    <source>
        <dbReference type="PROSITE" id="PS50268"/>
    </source>
</evidence>
<keyword evidence="13" id="KW-0325">Glycoprotein</keyword>
<dbReference type="FunFam" id="2.60.40.60:FF:000058">
    <property type="entry name" value="FAT atypical cadherin 3"/>
    <property type="match status" value="1"/>
</dbReference>
<dbReference type="PROSITE" id="PS50025">
    <property type="entry name" value="LAM_G_DOMAIN"/>
    <property type="match status" value="1"/>
</dbReference>
<keyword evidence="22" id="KW-1185">Reference proteome</keyword>
<dbReference type="FunFam" id="2.60.40.60:FF:000041">
    <property type="entry name" value="FAT atypical cadherin 1"/>
    <property type="match status" value="1"/>
</dbReference>
<sequence length="4515" mass="498661">MGKSWTSCLLVLFMWTCLGTQQMEDALSFQFTHPLYNVMIYENSAAKTFVECPIKMGIFMTNQSWDIWYIIESRDHDNLFKAEKYVLGHFCFLRIRSKGGNSATLNREVKDHYLLTVNAIERHTGAETQTQVKVQVLDTNDLRPLFSPTTYSFFIPENSAIRTSIGRVFATDADTGTNGEYYFSFKEWTDMFSIHPTSGVITLTGKLDYSEVALYEIDVLAVDRVPKLYGSSSSSSTAKLKVHVLQANEHAPVITAVPLTPWNATRDPTYAYVTVEDADEGQNGEIASLNIVAGDPLQQFKAFRTNPRSKEYKIRAIKEVEWDGYSFGYTLTLQAKDKGNPPKFSSAIVVRVRSPNEYTESPTFEKGVYRVTLSEFAPPRSPVVMVKTVQKHSKIKYLLQFKMQQHENPFVINSNTGLITTTAPIKAESVSQYEFDVVTSDRRAVAKVVVGISDVNNYAPVFQKSNYEASIAEHMPIGTSVLTVSATDKDDGENGYVTYSIVNVDKQPFVVDYFTGVISTAEDIDYETMPSKFSLRIRASDWGSPFRREAETVVSIALTNLNDNKPHFENIDCDVTVPRSLEVGEQIIVVSAIDADDLGIVQYRIDTGNNMNLFELDSSSGVLTLKKSLRDGDAAKQSFHRLQITASDGEISSTPMFLNLTVLSAFKHVRFKCAETGVLRTLAGLMVFGSNRHSQKEAEDEFADIHSVNRHTPRFIESTPTVIEVKEDLPVGTSVALLRAADSDSGFNGKLLFVISGGDLDSCFTIESDTGWLKVFEPLDRETTDHYTLNITVFDLGLPQKSSSHMLNVNILDVNDNSPEFLQHEFSVDVSEDTAMATDIIQLEAKDKDLGVNGVVRYLFLTKTDKFVIHEETGIVTVMGPLDREANPSFVLKVAAFDAAVDEPKMVSTVLLHINLEDVNDNTPTFIPEHYNIRVREDIPVGTLVLWLQTHDPDLGLSGQVRYSLIEVEDGSFQVDKMTGAMYVSQTLDFETRQVFNLTAKAKDRGKPNPLSSSCFIHVEIVDVNENLYRPSFPFFVTWGAVSEDAPAGTSVMKVTAHDKDSGRDGEVRYSIRGGSGLGVFTIDENSGIIRAQEILDRETTNHYWLTIYATDQGIVPLSSFVEVYIEVQDVNDNAPLTSEPVYYSSVSENSPKDVSVIQITAFDVDSKSRDDLSYKITSGNPQGFFAINSQTGLVTTTSRKLDREKQAEHLLEITVSDDGSPSKSTVVCVIVSILDENDNSPQFLEKSFKIKLVERPEAVEWEPIYRVIAHDRDQSPSSDITYTIEEDEEHGKFFIEPTTGFVFSKEAFSAGEYHILTIKASDNGKPSKSSICRLHIEWIPKPKLAKQPLAFEEIPLSFSVMENDPVAHMVGVISAQPLNSPVWFTIKGGNADSRFDVERASGTLIIAGALDAERQSNYNLAVEATDGTRSISTQVIIHVIDTNEHRPQFGSNQYEISIPEETQPGMKILEINATDKDENKLSYTLLSSTDLFSLKKFRLDPGTGFLYTAEKLDHETMHRHILTAMVRDQDVPVKSNVVRVIINVEDSNDNAPWFTSSQYTARVFETAAIGSSVLQVTALDKDKGLNAEILYSIDSGNHGNSFNIDQSSGIVTVARELDHEYKDQYELVIKASDKGEPPLSVVTTVKVTVTSLDNTKPKFPFNSISAEVSESVAVGSFVTLVSAFSQSTINYQIKEGNVNSAFDINPNSGAVITRKKLDFETLSSYKLIVQGSDMADGSSSVTVNIHLKDENDNAPVFTQPEFTGFISESAMVRSVVLTSQNVPLAVRATDADQHSNGRLVYEIVEPFAHNYVSIDSGTGAIQTLSNLDYEQRKVFNFQVQVHDTGAPCLFARNTANVTIYVINVNDCVPKFTQDSYETTLLLPTYKGVKVTTVKATDEDSLPDTKLHFELVDGNIGNKFLLDPTSGDISVQNATQLRSRYRLTVQVSDGSFTGTATVKVSVKENKGHNLKFTHEIFTAYVQENSVEKKTLAILSVVGYRVNEPLFYSILNPNSKFEIGRTSGVLFSTGIPFDREEQDLFEMFVEVTKEPRLNGTAHVLVRVHVEDVNDNAPVFVDQPYNVIIPIDKTVGSVFRKVTTVDKDIGRNAEVTYYLKGHDKYFQVSPSGEISLKRPLELKSIGKFVINIAAQDGGEPPLFSKAEVVISVVNKATPVFERPFYKIEIPENVQVRTSVLQVVANQSAGPRTVYSICGGNPFNQFYIHFNSGLIEVIQPLDYEAHPAYRLCIQATDSLTGANSDVFVDIILEDVNDNAPKFEAAVYNISISESVVSGTSVLQVVAMDSDTGSNAILFYQLYEKDGATSDYFRINVESGVICTAGLLDHETQSQHELTVKAVDLGVFQLSAEVQVIIYVTDLNDNPPVFAHQLYNATISKISSPGQLVTCVKAFDADSRGTSQLEYAILSGNDNNVFATDASSGEIVIANINQQSLEHFYNLILSVTDGVFRSTAEANIYMMGENTHSPSFTQDEYVIELAENSPVGTLVGQVEATDKDPGIYGQLTFFIVNDIARDKFTIDDDGRIHTVECFDRENPDERTISISLMAKDGGGRLGFCTVIIILSDLNDNSPKFRLSEYKVTVPGDASSGTTVIKISAVDEDEGSNADIIYTIDSDIGHFEIHPLSGAIVTKESLVGLEKGLYSLFVKAKDSGSPPRQSVIPVSIRIVPPETLIPKFAEPSLWLELSEDLAVGFEMDIFQTENKRPGIYSLVGGNTPESNKDNVFAIDSSTGKLTLTKRLDYETIKRYQLAVQVQDAEDGIEIVSTIDVSIHLKDVNDNSPQFESYPYQSYIVENLPKGTSVVQVKATDLDSWLNGQVTYTLHEIQECPDILQMFTVDSVTGWITTLKEIDREKTDRYRIAVLATDRAQGLQMTGTTVVEVTVVDTNDNPPLFTEAVFKGTVREDESTTGTVVTILSYTDSDREEVNRRFSCFITGGDPQGLFDVKHTDGVWVVTVKKTLDREERDFYLLNITAIDGTFETKATIEITVLDANDNSPVCEKDVYTQTVPEDALVGRQILQVSAIDADIQSNAEITYQLSGSGAESFTIDAKTGAVRTLVTLDREMTDVYNLSVRAVDGGDRFCQASVLITVDDINDSAPKFTSEKHHVSIFQNTQPGTYVARLEAFDADTGMNGKIRYSFEDSAGGLFSIEESSGIISLERSLDRQTKTMHVLRVRATDQGSPHRLSSLSSVVVTVLDANDHSLAFEHREYVSTVPEEVTIGKKLLNVFAASRDREITSQTMYSITSGNEQGAFRIDSQTGDIFVMEALDYEVSPQHYLTVKATTRGKQSLSDTASVTIHLLDINDNSPVFSQKIYSAVVSEDAKLESTVLTVLANDFDGPLNNRIHYSIENNNQTCPFIMDAGSGELRLVHQLDREKVASYMLTVLASDSGNPPKSDSAAINVTVSDVNDNPPVFSQANYSLIIQENLPSGAAVLQLNVTDNDSPQNGPPFSFSFPKGDESSSFSVDQQGVVKTAGPLRKGQHILQVQVSDNGRPSLKSVTSLSVLVVQTSVYPPSVLSLDVFIMILEDEYLGGMLGKVHATDQDEYDTLTFSLEPQSHSLFSVVGTDGRLLACGGLDVGHYQFNVSASDGRFSALASVTVNVLRVTEQMLDSSVSVCFAGIAAEDFIQDRWKNFQKAVRRIAGVRRGAMQLISLQTAETGDSLDVLLFFERSGRGGNSLEALSQKLSSSRAAIKEMTGLHVVRVLNSQCSSSECPGSMCRRVVLLNQTSMATYSTARLSYVTPRHHMTAKCLCTGIKCLKHETTYVNSPCPEGYECVSGFGKDKHSCICTGATKVKCSGGSSMTFNESSYIKYRLRESMREVKLTLKLKTLSREGTVMLARGRGHSVLEIVGGRLQFQLDCGWGLATVSVHSVLVNDGQWHMAELEVKGNYARLILDQLHSASGTAPGPLHCLNLGDQVVLGGHAQCLGSRLRRNLPVSDSLQGCMDSVLFNGQRLSLDSNGPLGVAIEDMVGVSPGCVFFPSPDCSSNPCLNGGSCLMRQSGGYVCKCSTLFSGTHCEVKIGLCDSNPCLYGGTCIQNNLDYYCKCRGRYSGQRCQIGPYCKENPCQNGGQCIDGLDGPICECEPGFKGERCMIDVDECVDRPCFNDGRCVNTYGSFNCSCLVGFSGRLCEMDTEVRNQLISSSWNSWIGELVAMLAFLMAIFVLTMFFLIVWKGTWKPDKSDKVLDKYKDVDSYIQRSSVYNQARKESYPDTPPQVPVRLNSYTPSIPGECRNNRGSVPEFSSFAPDPIFGLRKTVAVCSVAPNLPHRKASHSHSENNSIQQMDWDEEYDEKFLDLTSCLAVEGDSISLSHGKRCYYWDTSDCLQNIYSPEIQGFLQYELVQMPSFMHTAPEILDMGYLTGGDDTEHFLPIPALPLNTDMSAVPEYDQYTMPEVHHVIHPTARSNSMSSSQHYIHDYPQPIQTTFGMPQGHHIGPAGVPDSLEIYFIHIDRTAYSSTANSCHCFSHCLQYIEVFNLKKKVTLQLYILNIIFFHADMN</sequence>
<dbReference type="FunFam" id="2.60.40.60:FF:000319">
    <property type="entry name" value="FAT atypical cadherin 1b"/>
    <property type="match status" value="1"/>
</dbReference>
<dbReference type="FunFam" id="2.60.40.60:FF:000084">
    <property type="entry name" value="FAT atypical cadherin 3"/>
    <property type="match status" value="1"/>
</dbReference>
<keyword evidence="4 15" id="KW-0245">EGF-like domain</keyword>
<dbReference type="FunFam" id="2.60.40.60:FF:000080">
    <property type="entry name" value="FAT atypical cadherin 1"/>
    <property type="match status" value="1"/>
</dbReference>
<feature type="domain" description="Cadherin" evidence="20">
    <location>
        <begin position="1265"/>
        <end position="1337"/>
    </location>
</feature>
<dbReference type="GO" id="GO:0090251">
    <property type="term" value="P:protein localization involved in establishment of planar polarity"/>
    <property type="evidence" value="ECO:0007669"/>
    <property type="project" value="UniProtKB-ARBA"/>
</dbReference>
<dbReference type="SMART" id="SM00282">
    <property type="entry name" value="LamG"/>
    <property type="match status" value="1"/>
</dbReference>
<feature type="disulfide bond" evidence="15">
    <location>
        <begin position="4138"/>
        <end position="4147"/>
    </location>
</feature>
<evidence type="ECO:0000256" key="6">
    <source>
        <dbReference type="ARBA" id="ARBA00022729"/>
    </source>
</evidence>
<feature type="domain" description="Cadherin" evidence="20">
    <location>
        <begin position="2276"/>
        <end position="2382"/>
    </location>
</feature>
<evidence type="ECO:0000256" key="14">
    <source>
        <dbReference type="PROSITE-ProRule" id="PRU00043"/>
    </source>
</evidence>
<keyword evidence="9" id="KW-0130">Cell adhesion</keyword>
<dbReference type="InterPro" id="IPR002126">
    <property type="entry name" value="Cadherin-like_dom"/>
</dbReference>
<dbReference type="FunFam" id="2.60.40.60:FF:000065">
    <property type="entry name" value="FAT atypical cadherin 1"/>
    <property type="match status" value="1"/>
</dbReference>
<protein>
    <submittedName>
        <fullName evidence="21">FAT atypical cadherin 1</fullName>
    </submittedName>
</protein>
<dbReference type="SMART" id="SM00112">
    <property type="entry name" value="CA"/>
    <property type="match status" value="34"/>
</dbReference>
<feature type="domain" description="Cadherin" evidence="20">
    <location>
        <begin position="463"/>
        <end position="568"/>
    </location>
</feature>
<feature type="domain" description="Cadherin" evidence="20">
    <location>
        <begin position="2589"/>
        <end position="2797"/>
    </location>
</feature>
<keyword evidence="10 16" id="KW-1133">Transmembrane helix</keyword>
<evidence type="ECO:0000256" key="10">
    <source>
        <dbReference type="ARBA" id="ARBA00022989"/>
    </source>
</evidence>
<feature type="domain" description="Cadherin" evidence="20">
    <location>
        <begin position="717"/>
        <end position="821"/>
    </location>
</feature>
<comment type="caution">
    <text evidence="15">Lacks conserved residue(s) required for the propagation of feature annotation.</text>
</comment>
<feature type="domain" description="Cadherin" evidence="20">
    <location>
        <begin position="1556"/>
        <end position="1660"/>
    </location>
</feature>
<dbReference type="GO" id="GO:0005509">
    <property type="term" value="F:calcium ion binding"/>
    <property type="evidence" value="ECO:0007669"/>
    <property type="project" value="UniProtKB-UniRule"/>
</dbReference>
<feature type="domain" description="Cadherin" evidence="20">
    <location>
        <begin position="3326"/>
        <end position="3430"/>
    </location>
</feature>
<evidence type="ECO:0000256" key="12">
    <source>
        <dbReference type="ARBA" id="ARBA00023157"/>
    </source>
</evidence>
<dbReference type="CDD" id="cd11304">
    <property type="entry name" value="Cadherin_repeat"/>
    <property type="match status" value="33"/>
</dbReference>
<dbReference type="FunFam" id="2.60.40.60:FF:000067">
    <property type="entry name" value="FAT atypical cadherin 1"/>
    <property type="match status" value="1"/>
</dbReference>
<dbReference type="FunFam" id="2.10.25.10:FF:000012">
    <property type="entry name" value="Delta-like protein"/>
    <property type="match status" value="1"/>
</dbReference>
<dbReference type="PROSITE" id="PS01186">
    <property type="entry name" value="EGF_2"/>
    <property type="match status" value="2"/>
</dbReference>
<feature type="chain" id="PRO_5025350908" evidence="17">
    <location>
        <begin position="20"/>
        <end position="4515"/>
    </location>
</feature>
<feature type="domain" description="Cadherin" evidence="20">
    <location>
        <begin position="1661"/>
        <end position="1758"/>
    </location>
</feature>
<dbReference type="Proteomes" id="UP000472262">
    <property type="component" value="Unassembled WGS sequence"/>
</dbReference>
<dbReference type="SMART" id="SM00181">
    <property type="entry name" value="EGF"/>
    <property type="match status" value="4"/>
</dbReference>
<dbReference type="PROSITE" id="PS50026">
    <property type="entry name" value="EGF_3"/>
    <property type="match status" value="4"/>
</dbReference>
<dbReference type="Pfam" id="PF02210">
    <property type="entry name" value="Laminin_G_2"/>
    <property type="match status" value="1"/>
</dbReference>
<dbReference type="PANTHER" id="PTHR24026">
    <property type="entry name" value="FAT ATYPICAL CADHERIN-RELATED"/>
    <property type="match status" value="1"/>
</dbReference>
<feature type="domain" description="Cadherin" evidence="20">
    <location>
        <begin position="1873"/>
        <end position="1977"/>
    </location>
</feature>
<keyword evidence="6 17" id="KW-0732">Signal</keyword>
<dbReference type="InterPro" id="IPR000152">
    <property type="entry name" value="EGF-type_Asp/Asn_hydroxyl_site"/>
</dbReference>
<feature type="domain" description="EGF-like" evidence="19">
    <location>
        <begin position="4037"/>
        <end position="4073"/>
    </location>
</feature>
<accession>A0A672QAV8</accession>
<dbReference type="Pfam" id="PF00028">
    <property type="entry name" value="Cadherin"/>
    <property type="match status" value="27"/>
</dbReference>
<dbReference type="CDD" id="cd00054">
    <property type="entry name" value="EGF_CA"/>
    <property type="match status" value="4"/>
</dbReference>
<proteinExistence type="predicted"/>
<evidence type="ECO:0000256" key="4">
    <source>
        <dbReference type="ARBA" id="ARBA00022536"/>
    </source>
</evidence>
<feature type="domain" description="Laminin G" evidence="18">
    <location>
        <begin position="3816"/>
        <end position="3994"/>
    </location>
</feature>
<feature type="domain" description="Cadherin" evidence="20">
    <location>
        <begin position="1042"/>
        <end position="1138"/>
    </location>
</feature>
<dbReference type="PROSITE" id="PS01187">
    <property type="entry name" value="EGF_CA"/>
    <property type="match status" value="1"/>
</dbReference>
<evidence type="ECO:0000256" key="8">
    <source>
        <dbReference type="ARBA" id="ARBA00022837"/>
    </source>
</evidence>
<dbReference type="PROSITE" id="PS50268">
    <property type="entry name" value="CADHERIN_2"/>
    <property type="match status" value="33"/>
</dbReference>
<feature type="domain" description="Cadherin" evidence="20">
    <location>
        <begin position="2383"/>
        <end position="2484"/>
    </location>
</feature>
<evidence type="ECO:0000256" key="5">
    <source>
        <dbReference type="ARBA" id="ARBA00022692"/>
    </source>
</evidence>
<dbReference type="InterPro" id="IPR020894">
    <property type="entry name" value="Cadherin_CS"/>
</dbReference>
<evidence type="ECO:0000313" key="22">
    <source>
        <dbReference type="Proteomes" id="UP000472262"/>
    </source>
</evidence>
<feature type="domain" description="Cadherin" evidence="20">
    <location>
        <begin position="2075"/>
        <end position="2174"/>
    </location>
</feature>
<dbReference type="InterPro" id="IPR001791">
    <property type="entry name" value="Laminin_G"/>
</dbReference>
<dbReference type="Pfam" id="PF00008">
    <property type="entry name" value="EGF"/>
    <property type="match status" value="3"/>
</dbReference>
<feature type="domain" description="Cadherin" evidence="20">
    <location>
        <begin position="2485"/>
        <end position="2588"/>
    </location>
</feature>
<dbReference type="FunFam" id="2.10.25.10:FF:000173">
    <property type="entry name" value="Neurogenic locus notch protein 2"/>
    <property type="match status" value="1"/>
</dbReference>
<comment type="subcellular location">
    <subcellularLocation>
        <location evidence="1">Cell membrane</location>
        <topology evidence="1">Single-pass membrane protein</topology>
    </subcellularLocation>
    <subcellularLocation>
        <location evidence="2">Membrane</location>
        <topology evidence="2">Single-pass type I membrane protein</topology>
    </subcellularLocation>
</comment>
<keyword evidence="8 14" id="KW-0106">Calcium</keyword>
<dbReference type="SMART" id="SM00179">
    <property type="entry name" value="EGF_CA"/>
    <property type="match status" value="4"/>
</dbReference>
<dbReference type="FunFam" id="2.60.40.60:FF:000020">
    <property type="entry name" value="Dachsous cadherin-related 1b"/>
    <property type="match status" value="1"/>
</dbReference>
<dbReference type="InterPro" id="IPR015919">
    <property type="entry name" value="Cadherin-like_sf"/>
</dbReference>
<keyword evidence="12 15" id="KW-1015">Disulfide bond</keyword>
<dbReference type="PROSITE" id="PS00022">
    <property type="entry name" value="EGF_1"/>
    <property type="match status" value="4"/>
</dbReference>
<dbReference type="FunFam" id="2.60.40.60:FF:000089">
    <property type="entry name" value="FAT atypical cadherin 1"/>
    <property type="match status" value="1"/>
</dbReference>
<keyword evidence="7" id="KW-0677">Repeat</keyword>
<dbReference type="FunFam" id="2.60.40.60:FF:000064">
    <property type="entry name" value="FAT atypical cadherin 1"/>
    <property type="match status" value="1"/>
</dbReference>
<feature type="domain" description="Cadherin" evidence="20">
    <location>
        <begin position="1451"/>
        <end position="1555"/>
    </location>
</feature>
<feature type="signal peptide" evidence="17">
    <location>
        <begin position="1"/>
        <end position="19"/>
    </location>
</feature>
<dbReference type="FunFam" id="2.60.40.60:FF:000051">
    <property type="entry name" value="FAT atypical cadherin 1"/>
    <property type="match status" value="1"/>
</dbReference>
<dbReference type="CDD" id="cd00110">
    <property type="entry name" value="LamG"/>
    <property type="match status" value="1"/>
</dbReference>
<dbReference type="Gene3D" id="2.60.120.200">
    <property type="match status" value="1"/>
</dbReference>
<feature type="domain" description="Cadherin" evidence="20">
    <location>
        <begin position="3541"/>
        <end position="3642"/>
    </location>
</feature>
<dbReference type="InterPro" id="IPR000742">
    <property type="entry name" value="EGF"/>
</dbReference>
<feature type="domain" description="Cadherin" evidence="20">
    <location>
        <begin position="147"/>
        <end position="254"/>
    </location>
</feature>
<feature type="disulfide bond" evidence="15">
    <location>
        <begin position="4100"/>
        <end position="4109"/>
    </location>
</feature>
<dbReference type="FunFam" id="2.60.40.60:FF:000013">
    <property type="entry name" value="Cadherin EGF LAG seven-pass G-type receptor"/>
    <property type="match status" value="2"/>
</dbReference>
<dbReference type="FunFam" id="2.60.40.60:FF:000024">
    <property type="entry name" value="FAT atypical cadherin 3"/>
    <property type="match status" value="1"/>
</dbReference>
<feature type="domain" description="Cadherin" evidence="20">
    <location>
        <begin position="927"/>
        <end position="1033"/>
    </location>
</feature>
<evidence type="ECO:0000259" key="18">
    <source>
        <dbReference type="PROSITE" id="PS50025"/>
    </source>
</evidence>
<feature type="domain" description="Cadherin" evidence="20">
    <location>
        <begin position="3014"/>
        <end position="3115"/>
    </location>
</feature>
<dbReference type="FunFam" id="2.60.40.60:FF:000037">
    <property type="entry name" value="FAT atypical cadherin 1"/>
    <property type="match status" value="1"/>
</dbReference>
<dbReference type="FunFam" id="2.60.40.60:FF:000033">
    <property type="entry name" value="FAT atypical cadherin 1"/>
    <property type="match status" value="1"/>
</dbReference>
<feature type="domain" description="Cadherin" evidence="20">
    <location>
        <begin position="3116"/>
        <end position="3220"/>
    </location>
</feature>
<organism evidence="21 22">
    <name type="scientific">Sinocyclocheilus grahami</name>
    <name type="common">Dianchi golden-line fish</name>
    <name type="synonym">Barbus grahami</name>
    <dbReference type="NCBI Taxonomy" id="75366"/>
    <lineage>
        <taxon>Eukaryota</taxon>
        <taxon>Metazoa</taxon>
        <taxon>Chordata</taxon>
        <taxon>Craniata</taxon>
        <taxon>Vertebrata</taxon>
        <taxon>Euteleostomi</taxon>
        <taxon>Actinopterygii</taxon>
        <taxon>Neopterygii</taxon>
        <taxon>Teleostei</taxon>
        <taxon>Ostariophysi</taxon>
        <taxon>Cypriniformes</taxon>
        <taxon>Cyprinidae</taxon>
        <taxon>Cyprininae</taxon>
        <taxon>Sinocyclocheilus</taxon>
    </lineage>
</organism>
<dbReference type="FunFam" id="2.60.40.60:FF:000021">
    <property type="entry name" value="FAT atypical cadherin 1"/>
    <property type="match status" value="2"/>
</dbReference>
<evidence type="ECO:0000313" key="21">
    <source>
        <dbReference type="Ensembl" id="ENSSGRP00000072910.1"/>
    </source>
</evidence>
<evidence type="ECO:0000256" key="16">
    <source>
        <dbReference type="SAM" id="Phobius"/>
    </source>
</evidence>
<feature type="domain" description="Cadherin" evidence="20">
    <location>
        <begin position="822"/>
        <end position="926"/>
    </location>
</feature>
<dbReference type="Ensembl" id="ENSSGRT00000077652.1">
    <property type="protein sequence ID" value="ENSSGRP00000072910.1"/>
    <property type="gene ID" value="ENSSGRG00000037012.1"/>
</dbReference>
<keyword evidence="11 16" id="KW-0472">Membrane</keyword>
<feature type="domain" description="Cadherin" evidence="20">
    <location>
        <begin position="575"/>
        <end position="715"/>
    </location>
</feature>
<evidence type="ECO:0000256" key="1">
    <source>
        <dbReference type="ARBA" id="ARBA00004162"/>
    </source>
</evidence>
<dbReference type="InterPro" id="IPR018097">
    <property type="entry name" value="EGF_Ca-bd_CS"/>
</dbReference>
<evidence type="ECO:0000256" key="15">
    <source>
        <dbReference type="PROSITE-ProRule" id="PRU00076"/>
    </source>
</evidence>
<gene>
    <name evidence="21" type="primary">LOC107561359</name>
</gene>
<dbReference type="SUPFAM" id="SSF57196">
    <property type="entry name" value="EGF/Laminin"/>
    <property type="match status" value="4"/>
</dbReference>
<feature type="domain" description="EGF-like" evidence="19">
    <location>
        <begin position="4112"/>
        <end position="4148"/>
    </location>
</feature>
<dbReference type="PROSITE" id="PS00232">
    <property type="entry name" value="CADHERIN_1"/>
    <property type="match status" value="15"/>
</dbReference>
<evidence type="ECO:0000256" key="17">
    <source>
        <dbReference type="SAM" id="SignalP"/>
    </source>
</evidence>
<dbReference type="FunFam" id="2.10.25.10:FF:000154">
    <property type="entry name" value="FAT atypical cadherin 1"/>
    <property type="match status" value="1"/>
</dbReference>
<dbReference type="InterPro" id="IPR013320">
    <property type="entry name" value="ConA-like_dom_sf"/>
</dbReference>
<keyword evidence="3" id="KW-1003">Cell membrane</keyword>
<feature type="domain" description="Cadherin" evidence="20">
    <location>
        <begin position="273"/>
        <end position="364"/>
    </location>
</feature>
<feature type="domain" description="EGF-like" evidence="19">
    <location>
        <begin position="4074"/>
        <end position="4110"/>
    </location>
</feature>
<evidence type="ECO:0000256" key="7">
    <source>
        <dbReference type="ARBA" id="ARBA00022737"/>
    </source>
</evidence>
<dbReference type="FunFam" id="2.60.40.60:FF:000161">
    <property type="entry name" value="FAT atypical cadherin 1"/>
    <property type="match status" value="1"/>
</dbReference>
<dbReference type="FunFam" id="2.60.40.60:FF:000071">
    <property type="entry name" value="FAT atypical cadherin 1"/>
    <property type="match status" value="1"/>
</dbReference>
<feature type="transmembrane region" description="Helical" evidence="16">
    <location>
        <begin position="4165"/>
        <end position="4190"/>
    </location>
</feature>
<feature type="domain" description="Cadherin" evidence="20">
    <location>
        <begin position="2175"/>
        <end position="2275"/>
    </location>
</feature>
<dbReference type="FunFam" id="2.60.40.60:FF:000059">
    <property type="entry name" value="FAT atypical cadherin 3"/>
    <property type="match status" value="1"/>
</dbReference>
<feature type="domain" description="Cadherin" evidence="20">
    <location>
        <begin position="1759"/>
        <end position="1872"/>
    </location>
</feature>
<feature type="disulfide bond" evidence="15">
    <location>
        <begin position="4063"/>
        <end position="4072"/>
    </location>
</feature>
<dbReference type="FunFam" id="2.60.40.60:FF:000015">
    <property type="entry name" value="FAT atypical cadherin 1"/>
    <property type="match status" value="2"/>
</dbReference>
<evidence type="ECO:0000256" key="11">
    <source>
        <dbReference type="ARBA" id="ARBA00023136"/>
    </source>
</evidence>
<dbReference type="InterPro" id="IPR001881">
    <property type="entry name" value="EGF-like_Ca-bd_dom"/>
</dbReference>
<feature type="domain" description="Cadherin" evidence="20">
    <location>
        <begin position="32"/>
        <end position="146"/>
    </location>
</feature>
<keyword evidence="5 16" id="KW-0812">Transmembrane</keyword>
<dbReference type="FunFam" id="2.60.40.60:FF:000035">
    <property type="entry name" value="Protocadherin Fat 3"/>
    <property type="match status" value="1"/>
</dbReference>
<feature type="domain" description="Cadherin" evidence="20">
    <location>
        <begin position="2908"/>
        <end position="3013"/>
    </location>
</feature>
<feature type="domain" description="EGF-like" evidence="19">
    <location>
        <begin position="3998"/>
        <end position="4035"/>
    </location>
</feature>
<feature type="domain" description="Cadherin" evidence="20">
    <location>
        <begin position="365"/>
        <end position="462"/>
    </location>
</feature>
<evidence type="ECO:0000256" key="9">
    <source>
        <dbReference type="ARBA" id="ARBA00022889"/>
    </source>
</evidence>
<dbReference type="GO" id="GO:0016327">
    <property type="term" value="C:apicolateral plasma membrane"/>
    <property type="evidence" value="ECO:0007669"/>
    <property type="project" value="UniProtKB-ARBA"/>
</dbReference>
<dbReference type="FunFam" id="2.60.40.60:FF:000107">
    <property type="entry name" value="FAT atypical cadherin 1"/>
    <property type="match status" value="1"/>
</dbReference>
<dbReference type="GO" id="GO:0035332">
    <property type="term" value="P:positive regulation of hippo signaling"/>
    <property type="evidence" value="ECO:0007669"/>
    <property type="project" value="UniProtKB-ARBA"/>
</dbReference>
<dbReference type="FunFam" id="2.60.40.60:FF:000032">
    <property type="entry name" value="FAT atypical cadherin 1"/>
    <property type="match status" value="1"/>
</dbReference>
<dbReference type="Gene3D" id="2.60.40.60">
    <property type="entry name" value="Cadherins"/>
    <property type="match status" value="34"/>
</dbReference>
<dbReference type="FunFam" id="2.60.40.60:FF:000066">
    <property type="entry name" value="FAT atypical cadherin 1"/>
    <property type="match status" value="1"/>
</dbReference>
<dbReference type="PROSITE" id="PS00010">
    <property type="entry name" value="ASX_HYDROXYL"/>
    <property type="match status" value="1"/>
</dbReference>
<feature type="domain" description="Cadherin" evidence="20">
    <location>
        <begin position="1973"/>
        <end position="2074"/>
    </location>
</feature>
<feature type="domain" description="Cadherin" evidence="20">
    <location>
        <begin position="3221"/>
        <end position="3325"/>
    </location>
</feature>
<dbReference type="SUPFAM" id="SSF49313">
    <property type="entry name" value="Cadherin-like"/>
    <property type="match status" value="34"/>
</dbReference>
<evidence type="ECO:0000256" key="3">
    <source>
        <dbReference type="ARBA" id="ARBA00022475"/>
    </source>
</evidence>
<dbReference type="FunFam" id="2.60.40.60:FF:000052">
    <property type="entry name" value="FAT atypical cadherin 1"/>
    <property type="match status" value="1"/>
</dbReference>
<dbReference type="FunFam" id="2.10.25.10:FF:000057">
    <property type="entry name" value="protocadherin Fat 1 isoform X2"/>
    <property type="match status" value="1"/>
</dbReference>
<dbReference type="FunFam" id="2.60.40.60:FF:000061">
    <property type="entry name" value="FAT atypical cadherin 3"/>
    <property type="match status" value="1"/>
</dbReference>
<evidence type="ECO:0000256" key="2">
    <source>
        <dbReference type="ARBA" id="ARBA00004479"/>
    </source>
</evidence>
<dbReference type="FunFam" id="2.60.40.60:FF:000053">
    <property type="entry name" value="FAT atypical cadherin 3"/>
    <property type="match status" value="1"/>
</dbReference>
<dbReference type="GO" id="GO:0007156">
    <property type="term" value="P:homophilic cell adhesion via plasma membrane adhesion molecules"/>
    <property type="evidence" value="ECO:0007669"/>
    <property type="project" value="InterPro"/>
</dbReference>
<dbReference type="PANTHER" id="PTHR24026:SF42">
    <property type="entry name" value="PROTOCADHERIN FAT 1"/>
    <property type="match status" value="1"/>
</dbReference>
<feature type="disulfide bond" evidence="15">
    <location>
        <begin position="4025"/>
        <end position="4034"/>
    </location>
</feature>
<dbReference type="FunFam" id="2.60.40.60:FF:000039">
    <property type="entry name" value="FAT atypical cadherin 3"/>
    <property type="match status" value="1"/>
</dbReference>
<dbReference type="InParanoid" id="A0A672QAV8"/>
<evidence type="ECO:0000259" key="19">
    <source>
        <dbReference type="PROSITE" id="PS50026"/>
    </source>
</evidence>
<name>A0A672QAV8_SINGR</name>
<feature type="domain" description="Cadherin" evidence="20">
    <location>
        <begin position="1353"/>
        <end position="1450"/>
    </location>
</feature>
<dbReference type="SUPFAM" id="SSF49899">
    <property type="entry name" value="Concanavalin A-like lectins/glucanases"/>
    <property type="match status" value="1"/>
</dbReference>
<reference evidence="21" key="1">
    <citation type="submission" date="2025-08" db="UniProtKB">
        <authorList>
            <consortium name="Ensembl"/>
        </authorList>
    </citation>
    <scope>IDENTIFICATION</scope>
</reference>
<dbReference type="FunFam" id="2.60.40.60:FF:000026">
    <property type="entry name" value="FAT atypical cadherin 1"/>
    <property type="match status" value="2"/>
</dbReference>
<feature type="domain" description="Cadherin" evidence="20">
    <location>
        <begin position="2798"/>
        <end position="2907"/>
    </location>
</feature>
<reference evidence="21" key="2">
    <citation type="submission" date="2025-09" db="UniProtKB">
        <authorList>
            <consortium name="Ensembl"/>
        </authorList>
    </citation>
    <scope>IDENTIFICATION</scope>
</reference>
<dbReference type="PRINTS" id="PR00205">
    <property type="entry name" value="CADHERIN"/>
</dbReference>
<evidence type="ECO:0000256" key="13">
    <source>
        <dbReference type="ARBA" id="ARBA00023180"/>
    </source>
</evidence>
<feature type="domain" description="Cadherin" evidence="20">
    <location>
        <begin position="3431"/>
        <end position="3532"/>
    </location>
</feature>
<dbReference type="Gene3D" id="2.10.25.10">
    <property type="entry name" value="Laminin"/>
    <property type="match status" value="4"/>
</dbReference>